<dbReference type="EMBL" id="JAIWQS010000011">
    <property type="protein sequence ID" value="KAJ8750515.1"/>
    <property type="molecule type" value="Genomic_DNA"/>
</dbReference>
<evidence type="ECO:0000256" key="2">
    <source>
        <dbReference type="ARBA" id="ARBA00023242"/>
    </source>
</evidence>
<keyword evidence="5" id="KW-1185">Reference proteome</keyword>
<keyword evidence="2" id="KW-0539">Nucleus</keyword>
<organism evidence="4 5">
    <name type="scientific">Erythroxylum novogranatense</name>
    <dbReference type="NCBI Taxonomy" id="1862640"/>
    <lineage>
        <taxon>Eukaryota</taxon>
        <taxon>Viridiplantae</taxon>
        <taxon>Streptophyta</taxon>
        <taxon>Embryophyta</taxon>
        <taxon>Tracheophyta</taxon>
        <taxon>Spermatophyta</taxon>
        <taxon>Magnoliopsida</taxon>
        <taxon>eudicotyledons</taxon>
        <taxon>Gunneridae</taxon>
        <taxon>Pentapetalae</taxon>
        <taxon>rosids</taxon>
        <taxon>fabids</taxon>
        <taxon>Malpighiales</taxon>
        <taxon>Erythroxylaceae</taxon>
        <taxon>Erythroxylum</taxon>
    </lineage>
</organism>
<comment type="caution">
    <text evidence="4">The sequence shown here is derived from an EMBL/GenBank/DDBJ whole genome shotgun (WGS) entry which is preliminary data.</text>
</comment>
<protein>
    <recommendedName>
        <fullName evidence="3">Tify domain-containing protein</fullName>
    </recommendedName>
</protein>
<evidence type="ECO:0000313" key="4">
    <source>
        <dbReference type="EMBL" id="KAJ8750515.1"/>
    </source>
</evidence>
<dbReference type="Proteomes" id="UP001159364">
    <property type="component" value="Linkage Group LG11"/>
</dbReference>
<dbReference type="PANTHER" id="PTHR47025:SF10">
    <property type="entry name" value="DNA-BINDING PROTEIN"/>
    <property type="match status" value="1"/>
</dbReference>
<dbReference type="GO" id="GO:0000977">
    <property type="term" value="F:RNA polymerase II transcription regulatory region sequence-specific DNA binding"/>
    <property type="evidence" value="ECO:0007669"/>
    <property type="project" value="TreeGrafter"/>
</dbReference>
<feature type="domain" description="Tify" evidence="3">
    <location>
        <begin position="340"/>
        <end position="395"/>
    </location>
</feature>
<evidence type="ECO:0000256" key="1">
    <source>
        <dbReference type="ARBA" id="ARBA00004123"/>
    </source>
</evidence>
<dbReference type="GO" id="GO:0003682">
    <property type="term" value="F:chromatin binding"/>
    <property type="evidence" value="ECO:0007669"/>
    <property type="project" value="TreeGrafter"/>
</dbReference>
<reference evidence="4 5" key="1">
    <citation type="submission" date="2021-09" db="EMBL/GenBank/DDBJ databases">
        <title>Genomic insights and catalytic innovation underlie evolution of tropane alkaloids biosynthesis.</title>
        <authorList>
            <person name="Wang Y.-J."/>
            <person name="Tian T."/>
            <person name="Huang J.-P."/>
            <person name="Huang S.-X."/>
        </authorList>
    </citation>
    <scope>NUCLEOTIDE SEQUENCE [LARGE SCALE GENOMIC DNA]</scope>
    <source>
        <strain evidence="4">KIB-2018</strain>
        <tissue evidence="4">Leaf</tissue>
    </source>
</reference>
<dbReference type="InterPro" id="IPR032308">
    <property type="entry name" value="TDBD"/>
</dbReference>
<dbReference type="PANTHER" id="PTHR47025">
    <property type="entry name" value="AUTOIMMUNE REGULATOR"/>
    <property type="match status" value="1"/>
</dbReference>
<accession>A0AAV8SEQ3</accession>
<gene>
    <name evidence="4" type="ORF">K2173_015666</name>
</gene>
<dbReference type="GO" id="GO:0045944">
    <property type="term" value="P:positive regulation of transcription by RNA polymerase II"/>
    <property type="evidence" value="ECO:0007669"/>
    <property type="project" value="TreeGrafter"/>
</dbReference>
<evidence type="ECO:0000259" key="3">
    <source>
        <dbReference type="Pfam" id="PF16135"/>
    </source>
</evidence>
<comment type="subcellular location">
    <subcellularLocation>
        <location evidence="1">Nucleus</location>
    </subcellularLocation>
</comment>
<dbReference type="GO" id="GO:0005634">
    <property type="term" value="C:nucleus"/>
    <property type="evidence" value="ECO:0007669"/>
    <property type="project" value="UniProtKB-SubCell"/>
</dbReference>
<dbReference type="Pfam" id="PF16135">
    <property type="entry name" value="TDBD"/>
    <property type="match status" value="1"/>
</dbReference>
<sequence>MSKSFWVAKGADGDPVFDNSSRIELKRSNQWFLDSTEPELFPNKKQAAQTPNSSSLGISNTDVASWDNTSSFQPVANQFIHRLFGSETSKPVNFMERNVCDTGTANSNSSVSQSISDTVEDLEACINYGGFRKVKVNQIKDSEDGMHIPKGHSFGAESATNLSPAHAFNRESESSFDSMGNAYIKENDNVPLMCHMYDGDTHVRSASPAYIKGNDNAITMNDAYAKEDGNMISFAGFPDAHDIIPVGRPISTYEQSYGQPSVLTPELASGKHSNANAVFNNGGTAKLKPESVYKNKLEIKTTKKEAPNSFPSNVRSLISTGMLDGVPVKYVSLSREELRGTIKGSGYLCGCHSCNYSKVLNAYEFERHAGCKTKHPNNHIYFENGKTIYQIVQELRSTPESMLFDVIQTVFGAPINQKSFRIWKESYQAATRELQRIYGKEELNL</sequence>
<proteinExistence type="predicted"/>
<dbReference type="AlphaFoldDB" id="A0AAV8SEQ3"/>
<dbReference type="GO" id="GO:0042393">
    <property type="term" value="F:histone binding"/>
    <property type="evidence" value="ECO:0007669"/>
    <property type="project" value="TreeGrafter"/>
</dbReference>
<evidence type="ECO:0000313" key="5">
    <source>
        <dbReference type="Proteomes" id="UP001159364"/>
    </source>
</evidence>
<name>A0AAV8SEQ3_9ROSI</name>